<evidence type="ECO:0000256" key="3">
    <source>
        <dbReference type="ARBA" id="ARBA00023082"/>
    </source>
</evidence>
<dbReference type="InterPro" id="IPR013325">
    <property type="entry name" value="RNA_pol_sigma_r2"/>
</dbReference>
<dbReference type="AlphaFoldDB" id="A0A934I5J2"/>
<evidence type="ECO:0000313" key="10">
    <source>
        <dbReference type="Proteomes" id="UP000602087"/>
    </source>
</evidence>
<dbReference type="Gene3D" id="1.10.10.10">
    <property type="entry name" value="Winged helix-like DNA-binding domain superfamily/Winged helix DNA-binding domain"/>
    <property type="match status" value="1"/>
</dbReference>
<evidence type="ECO:0000313" key="9">
    <source>
        <dbReference type="EMBL" id="MBI9115999.1"/>
    </source>
</evidence>
<evidence type="ECO:0000259" key="8">
    <source>
        <dbReference type="Pfam" id="PF04545"/>
    </source>
</evidence>
<keyword evidence="5" id="KW-0804">Transcription</keyword>
<dbReference type="GO" id="GO:0003677">
    <property type="term" value="F:DNA binding"/>
    <property type="evidence" value="ECO:0007669"/>
    <property type="project" value="UniProtKB-KW"/>
</dbReference>
<keyword evidence="10" id="KW-1185">Reference proteome</keyword>
<organism evidence="9 10">
    <name type="scientific">Sanguibacter suaedae</name>
    <dbReference type="NCBI Taxonomy" id="2795737"/>
    <lineage>
        <taxon>Bacteria</taxon>
        <taxon>Bacillati</taxon>
        <taxon>Actinomycetota</taxon>
        <taxon>Actinomycetes</taxon>
        <taxon>Micrococcales</taxon>
        <taxon>Sanguibacteraceae</taxon>
        <taxon>Sanguibacter</taxon>
    </lineage>
</organism>
<dbReference type="GO" id="GO:0006352">
    <property type="term" value="P:DNA-templated transcription initiation"/>
    <property type="evidence" value="ECO:0007669"/>
    <property type="project" value="InterPro"/>
</dbReference>
<dbReference type="Pfam" id="PF04542">
    <property type="entry name" value="Sigma70_r2"/>
    <property type="match status" value="1"/>
</dbReference>
<dbReference type="SUPFAM" id="SSF88659">
    <property type="entry name" value="Sigma3 and sigma4 domains of RNA polymerase sigma factors"/>
    <property type="match status" value="1"/>
</dbReference>
<dbReference type="RefSeq" id="WP_198734568.1">
    <property type="nucleotide sequence ID" value="NZ_JAEINH010000013.1"/>
</dbReference>
<keyword evidence="3" id="KW-0731">Sigma factor</keyword>
<evidence type="ECO:0000259" key="7">
    <source>
        <dbReference type="Pfam" id="PF04542"/>
    </source>
</evidence>
<dbReference type="InterPro" id="IPR039425">
    <property type="entry name" value="RNA_pol_sigma-70-like"/>
</dbReference>
<dbReference type="SUPFAM" id="SSF88946">
    <property type="entry name" value="Sigma2 domain of RNA polymerase sigma factors"/>
    <property type="match status" value="1"/>
</dbReference>
<feature type="domain" description="RNA polymerase sigma-70 region 2" evidence="7">
    <location>
        <begin position="11"/>
        <end position="77"/>
    </location>
</feature>
<dbReference type="GO" id="GO:0016987">
    <property type="term" value="F:sigma factor activity"/>
    <property type="evidence" value="ECO:0007669"/>
    <property type="project" value="UniProtKB-KW"/>
</dbReference>
<dbReference type="NCBIfam" id="TIGR02937">
    <property type="entry name" value="sigma70-ECF"/>
    <property type="match status" value="1"/>
</dbReference>
<evidence type="ECO:0000256" key="2">
    <source>
        <dbReference type="ARBA" id="ARBA00023015"/>
    </source>
</evidence>
<evidence type="ECO:0000256" key="1">
    <source>
        <dbReference type="ARBA" id="ARBA00010641"/>
    </source>
</evidence>
<keyword evidence="2" id="KW-0805">Transcription regulation</keyword>
<dbReference type="InterPro" id="IPR007630">
    <property type="entry name" value="RNA_pol_sigma70_r4"/>
</dbReference>
<dbReference type="PANTHER" id="PTHR43133:SF50">
    <property type="entry name" value="ECF RNA POLYMERASE SIGMA FACTOR SIGM"/>
    <property type="match status" value="1"/>
</dbReference>
<feature type="region of interest" description="Disordered" evidence="6">
    <location>
        <begin position="163"/>
        <end position="195"/>
    </location>
</feature>
<gene>
    <name evidence="9" type="ORF">JAV76_13345</name>
</gene>
<dbReference type="InterPro" id="IPR007627">
    <property type="entry name" value="RNA_pol_sigma70_r2"/>
</dbReference>
<evidence type="ECO:0000256" key="4">
    <source>
        <dbReference type="ARBA" id="ARBA00023125"/>
    </source>
</evidence>
<comment type="caution">
    <text evidence="9">The sequence shown here is derived from an EMBL/GenBank/DDBJ whole genome shotgun (WGS) entry which is preliminary data.</text>
</comment>
<evidence type="ECO:0000256" key="5">
    <source>
        <dbReference type="ARBA" id="ARBA00023163"/>
    </source>
</evidence>
<feature type="compositionally biased region" description="Polar residues" evidence="6">
    <location>
        <begin position="185"/>
        <end position="195"/>
    </location>
</feature>
<dbReference type="Proteomes" id="UP000602087">
    <property type="component" value="Unassembled WGS sequence"/>
</dbReference>
<dbReference type="EMBL" id="JAEINH010000013">
    <property type="protein sequence ID" value="MBI9115999.1"/>
    <property type="molecule type" value="Genomic_DNA"/>
</dbReference>
<name>A0A934I5J2_9MICO</name>
<feature type="domain" description="RNA polymerase sigma-70 region 4" evidence="8">
    <location>
        <begin position="107"/>
        <end position="155"/>
    </location>
</feature>
<dbReference type="Gene3D" id="1.10.1740.10">
    <property type="match status" value="1"/>
</dbReference>
<evidence type="ECO:0000256" key="6">
    <source>
        <dbReference type="SAM" id="MobiDB-lite"/>
    </source>
</evidence>
<dbReference type="InterPro" id="IPR036388">
    <property type="entry name" value="WH-like_DNA-bd_sf"/>
</dbReference>
<dbReference type="Pfam" id="PF04545">
    <property type="entry name" value="Sigma70_r4"/>
    <property type="match status" value="1"/>
</dbReference>
<dbReference type="PANTHER" id="PTHR43133">
    <property type="entry name" value="RNA POLYMERASE ECF-TYPE SIGMA FACTO"/>
    <property type="match status" value="1"/>
</dbReference>
<accession>A0A934I5J2</accession>
<proteinExistence type="inferred from homology"/>
<dbReference type="CDD" id="cd06171">
    <property type="entry name" value="Sigma70_r4"/>
    <property type="match status" value="1"/>
</dbReference>
<protein>
    <submittedName>
        <fullName evidence="9">Sigma-70 family RNA polymerase sigma factor</fullName>
    </submittedName>
</protein>
<keyword evidence="4" id="KW-0238">DNA-binding</keyword>
<dbReference type="InterPro" id="IPR014284">
    <property type="entry name" value="RNA_pol_sigma-70_dom"/>
</dbReference>
<sequence length="195" mass="21489">MPDRDSDLTELVRTRHRALAGHAYLLCGNAREAEDLVQDALVKVFDSRKPPASGAAETYVRRAMLTIYLDGYRRRRRWSGIRHLVGASDRQEAADIASADQLDVAVALDALTPRQRACVVLRYYEDLTVAQVADRLGCASGTVKRHLFDAHAALRGLLGPFVEDDEPPPVAPRDPATPHRFAPAQPSTAPSRRLS</sequence>
<reference evidence="9" key="1">
    <citation type="submission" date="2020-12" db="EMBL/GenBank/DDBJ databases">
        <title>Sanguibacter suaedae sp. nov., isolated from Suaeda aralocaspica.</title>
        <authorList>
            <person name="Ma Q."/>
        </authorList>
    </citation>
    <scope>NUCLEOTIDE SEQUENCE</scope>
    <source>
        <strain evidence="9">YZGR15</strain>
    </source>
</reference>
<dbReference type="InterPro" id="IPR013324">
    <property type="entry name" value="RNA_pol_sigma_r3/r4-like"/>
</dbReference>
<comment type="similarity">
    <text evidence="1">Belongs to the sigma-70 factor family. ECF subfamily.</text>
</comment>